<feature type="region of interest" description="Disordered" evidence="1">
    <location>
        <begin position="513"/>
        <end position="566"/>
    </location>
</feature>
<evidence type="ECO:0000313" key="2">
    <source>
        <dbReference type="EMBL" id="GJE89645.1"/>
    </source>
</evidence>
<evidence type="ECO:0000313" key="3">
    <source>
        <dbReference type="Proteomes" id="UP000703269"/>
    </source>
</evidence>
<proteinExistence type="predicted"/>
<evidence type="ECO:0000256" key="1">
    <source>
        <dbReference type="SAM" id="MobiDB-lite"/>
    </source>
</evidence>
<comment type="caution">
    <text evidence="2">The sequence shown here is derived from an EMBL/GenBank/DDBJ whole genome shotgun (WGS) entry which is preliminary data.</text>
</comment>
<name>A0A9P3G862_9APHY</name>
<dbReference type="AlphaFoldDB" id="A0A9P3G862"/>
<organism evidence="2 3">
    <name type="scientific">Phanerochaete sordida</name>
    <dbReference type="NCBI Taxonomy" id="48140"/>
    <lineage>
        <taxon>Eukaryota</taxon>
        <taxon>Fungi</taxon>
        <taxon>Dikarya</taxon>
        <taxon>Basidiomycota</taxon>
        <taxon>Agaricomycotina</taxon>
        <taxon>Agaricomycetes</taxon>
        <taxon>Polyporales</taxon>
        <taxon>Phanerochaetaceae</taxon>
        <taxon>Phanerochaete</taxon>
    </lineage>
</organism>
<feature type="compositionally biased region" description="Acidic residues" evidence="1">
    <location>
        <begin position="526"/>
        <end position="535"/>
    </location>
</feature>
<accession>A0A9P3G862</accession>
<evidence type="ECO:0008006" key="4">
    <source>
        <dbReference type="Google" id="ProtNLM"/>
    </source>
</evidence>
<protein>
    <recommendedName>
        <fullName evidence="4">F-box domain-containing protein</fullName>
    </recommendedName>
</protein>
<gene>
    <name evidence="2" type="ORF">PsYK624_057490</name>
</gene>
<dbReference type="Proteomes" id="UP000703269">
    <property type="component" value="Unassembled WGS sequence"/>
</dbReference>
<reference evidence="2 3" key="1">
    <citation type="submission" date="2021-08" db="EMBL/GenBank/DDBJ databases">
        <title>Draft Genome Sequence of Phanerochaete sordida strain YK-624.</title>
        <authorList>
            <person name="Mori T."/>
            <person name="Dohra H."/>
            <person name="Suzuki T."/>
            <person name="Kawagishi H."/>
            <person name="Hirai H."/>
        </authorList>
    </citation>
    <scope>NUCLEOTIDE SEQUENCE [LARGE SCALE GENOMIC DNA]</scope>
    <source>
        <strain evidence="2 3">YK-624</strain>
    </source>
</reference>
<dbReference type="OrthoDB" id="5595695at2759"/>
<dbReference type="EMBL" id="BPQB01000013">
    <property type="protein sequence ID" value="GJE89645.1"/>
    <property type="molecule type" value="Genomic_DNA"/>
</dbReference>
<keyword evidence="3" id="KW-1185">Reference proteome</keyword>
<sequence length="710" mass="81371">MLPKLPFTILEHIGLEVAVVDPLGPPSDLISLLCTCRHIHSCLSFDNNRHLYARIFRQKFDTRAVVRRFGDRCTRLNTTAAQLKVYCELLKRIRRGDTAADPETIKVDFRMALFMFLENDGRNEAQLQWAGLGAFVDRFVRTRLREGCDQTAGWPPESEMNALALWLLWFTTDEVTLREETADARRELMELVRPYVVLPVRYPAFWQPDYHFEFPIPDGRPAYRAIGPHGYYPTYRHPDHLGLLHKHRGLRFRASVPPISLAAKLIYFARSEAMPFHIPTALPATREAAIELGFTDIRPTQEDYLRFNQHKAAAPIKPASFEWYGELNEEEARQENEGVWKRTLRSKSAKWDLDWYRMLYCFDPWYVSDIKPLPYMKGMLDGDWEGRMLLPDFQQYHRVATSSRFDPQQPMMTTVPISLRLREYHSVSPKVPIPRGGPPRREYIDHFNDGIMRAWLPDDWEIREGYGKLRPQDPNGRQVRQSEYVRWQEGTPNGHNPATCTMCIQRAEEEQRALLASQKKRKSPSDMDEDEDDSGAEDRARSKRARARSPSTRRQDPAAAQPAVIAHDAGIADIAEDLRTTGGLAEDRTEVQAPFGPGSQLDDLIDAEMKDPNASAPCDGVQDIMVVGETLPKHGQAWHHYRFYGRVRRYDGLVAIVRVPTFVSELGTTIFRGYIVGGQHFVGNWRPLSAARSAIPLEGPFIMSRSSTAQ</sequence>